<organism evidence="1 2">
    <name type="scientific">Pseudomonas fluorescens</name>
    <dbReference type="NCBI Taxonomy" id="294"/>
    <lineage>
        <taxon>Bacteria</taxon>
        <taxon>Pseudomonadati</taxon>
        <taxon>Pseudomonadota</taxon>
        <taxon>Gammaproteobacteria</taxon>
        <taxon>Pseudomonadales</taxon>
        <taxon>Pseudomonadaceae</taxon>
        <taxon>Pseudomonas</taxon>
    </lineage>
</organism>
<reference evidence="1 2" key="1">
    <citation type="submission" date="2019-09" db="EMBL/GenBank/DDBJ databases">
        <authorList>
            <person name="Chandra G."/>
            <person name="Truman W A."/>
        </authorList>
    </citation>
    <scope>NUCLEOTIDE SEQUENCE [LARGE SCALE GENOMIC DNA]</scope>
    <source>
        <strain evidence="1">PS862</strain>
    </source>
</reference>
<dbReference type="Proteomes" id="UP000385207">
    <property type="component" value="Unassembled WGS sequence"/>
</dbReference>
<protein>
    <submittedName>
        <fullName evidence="1">Uncharacterized protein</fullName>
    </submittedName>
</protein>
<gene>
    <name evidence="1" type="ORF">PS862_00437</name>
</gene>
<name>A0A5E7GY87_PSEFL</name>
<accession>A0A5E7GY87</accession>
<evidence type="ECO:0000313" key="2">
    <source>
        <dbReference type="Proteomes" id="UP000385207"/>
    </source>
</evidence>
<proteinExistence type="predicted"/>
<dbReference type="EMBL" id="CABVII010000002">
    <property type="protein sequence ID" value="VVO53573.1"/>
    <property type="molecule type" value="Genomic_DNA"/>
</dbReference>
<evidence type="ECO:0000313" key="1">
    <source>
        <dbReference type="EMBL" id="VVO53573.1"/>
    </source>
</evidence>
<sequence length="35" mass="3620">MFSIEGSGAACLGSENTDFTIRLLANIATCDIGDL</sequence>
<dbReference type="AlphaFoldDB" id="A0A5E7GY87"/>